<dbReference type="AlphaFoldDB" id="A0A0E9VF59"/>
<proteinExistence type="predicted"/>
<name>A0A0E9VF59_ANGAN</name>
<accession>A0A0E9VF59</accession>
<reference evidence="1" key="1">
    <citation type="submission" date="2014-11" db="EMBL/GenBank/DDBJ databases">
        <authorList>
            <person name="Amaro Gonzalez C."/>
        </authorList>
    </citation>
    <scope>NUCLEOTIDE SEQUENCE</scope>
</reference>
<protein>
    <submittedName>
        <fullName evidence="1">Uncharacterized protein</fullName>
    </submittedName>
</protein>
<organism evidence="1">
    <name type="scientific">Anguilla anguilla</name>
    <name type="common">European freshwater eel</name>
    <name type="synonym">Muraena anguilla</name>
    <dbReference type="NCBI Taxonomy" id="7936"/>
    <lineage>
        <taxon>Eukaryota</taxon>
        <taxon>Metazoa</taxon>
        <taxon>Chordata</taxon>
        <taxon>Craniata</taxon>
        <taxon>Vertebrata</taxon>
        <taxon>Euteleostomi</taxon>
        <taxon>Actinopterygii</taxon>
        <taxon>Neopterygii</taxon>
        <taxon>Teleostei</taxon>
        <taxon>Anguilliformes</taxon>
        <taxon>Anguillidae</taxon>
        <taxon>Anguilla</taxon>
    </lineage>
</organism>
<evidence type="ECO:0000313" key="1">
    <source>
        <dbReference type="EMBL" id="JAH76729.1"/>
    </source>
</evidence>
<reference evidence="1" key="2">
    <citation type="journal article" date="2015" name="Fish Shellfish Immunol.">
        <title>Early steps in the European eel (Anguilla anguilla)-Vibrio vulnificus interaction in the gills: Role of the RtxA13 toxin.</title>
        <authorList>
            <person name="Callol A."/>
            <person name="Pajuelo D."/>
            <person name="Ebbesson L."/>
            <person name="Teles M."/>
            <person name="MacKenzie S."/>
            <person name="Amaro C."/>
        </authorList>
    </citation>
    <scope>NUCLEOTIDE SEQUENCE</scope>
</reference>
<dbReference type="EMBL" id="GBXM01031848">
    <property type="protein sequence ID" value="JAH76729.1"/>
    <property type="molecule type" value="Transcribed_RNA"/>
</dbReference>
<sequence>MQRTVHEKVSTLQTTSSYCTEQIHTLIHTYQKMLVDSGRTEKEKMVTG</sequence>